<dbReference type="RefSeq" id="XP_009020483.1">
    <property type="nucleotide sequence ID" value="XM_009022235.1"/>
</dbReference>
<dbReference type="eggNOG" id="KOG2585">
    <property type="taxonomic scope" value="Eukaryota"/>
</dbReference>
<dbReference type="EMBL" id="AMQM01005028">
    <property type="status" value="NOT_ANNOTATED_CDS"/>
    <property type="molecule type" value="Genomic_DNA"/>
</dbReference>
<dbReference type="PANTHER" id="PTHR13612">
    <property type="entry name" value="ENHANCER OF MRNA-DECAPPING PROTEIN 3"/>
    <property type="match status" value="1"/>
</dbReference>
<keyword evidence="5" id="KW-1185">Reference proteome</keyword>
<dbReference type="Pfam" id="PF12701">
    <property type="entry name" value="LSM14"/>
    <property type="match status" value="1"/>
</dbReference>
<feature type="compositionally biased region" description="Low complexity" evidence="1">
    <location>
        <begin position="232"/>
        <end position="258"/>
    </location>
</feature>
<feature type="region of interest" description="Disordered" evidence="1">
    <location>
        <begin position="232"/>
        <end position="273"/>
    </location>
</feature>
<dbReference type="AlphaFoldDB" id="T1FTS2"/>
<dbReference type="SMART" id="SM01271">
    <property type="entry name" value="LSM14"/>
    <property type="match status" value="1"/>
</dbReference>
<dbReference type="Gene3D" id="2.30.30.100">
    <property type="match status" value="1"/>
</dbReference>
<evidence type="ECO:0000259" key="2">
    <source>
        <dbReference type="PROSITE" id="PS51512"/>
    </source>
</evidence>
<feature type="compositionally biased region" description="Acidic residues" evidence="1">
    <location>
        <begin position="602"/>
        <end position="612"/>
    </location>
</feature>
<dbReference type="OrthoDB" id="10030313at2759"/>
<dbReference type="GO" id="GO:0033962">
    <property type="term" value="P:P-body assembly"/>
    <property type="evidence" value="ECO:0000318"/>
    <property type="project" value="GO_Central"/>
</dbReference>
<dbReference type="GO" id="GO:0031087">
    <property type="term" value="P:deadenylation-independent decapping of nuclear-transcribed mRNA"/>
    <property type="evidence" value="ECO:0000318"/>
    <property type="project" value="GO_Central"/>
</dbReference>
<dbReference type="InterPro" id="IPR034107">
    <property type="entry name" value="Lsm16_N"/>
</dbReference>
<feature type="region of interest" description="Disordered" evidence="1">
    <location>
        <begin position="289"/>
        <end position="326"/>
    </location>
</feature>
<dbReference type="GO" id="GO:0000932">
    <property type="term" value="C:P-body"/>
    <property type="evidence" value="ECO:0000318"/>
    <property type="project" value="GO_Central"/>
</dbReference>
<dbReference type="Gene3D" id="3.40.50.10260">
    <property type="entry name" value="YjeF N-terminal domain"/>
    <property type="match status" value="1"/>
</dbReference>
<dbReference type="InterPro" id="IPR025609">
    <property type="entry name" value="Lsm14-like_N"/>
</dbReference>
<reference evidence="5" key="1">
    <citation type="submission" date="2012-12" db="EMBL/GenBank/DDBJ databases">
        <authorList>
            <person name="Hellsten U."/>
            <person name="Grimwood J."/>
            <person name="Chapman J.A."/>
            <person name="Shapiro H."/>
            <person name="Aerts A."/>
            <person name="Otillar R.P."/>
            <person name="Terry A.Y."/>
            <person name="Boore J.L."/>
            <person name="Simakov O."/>
            <person name="Marletaz F."/>
            <person name="Cho S.-J."/>
            <person name="Edsinger-Gonzales E."/>
            <person name="Havlak P."/>
            <person name="Kuo D.-H."/>
            <person name="Larsson T."/>
            <person name="Lv J."/>
            <person name="Arendt D."/>
            <person name="Savage R."/>
            <person name="Osoegawa K."/>
            <person name="de Jong P."/>
            <person name="Lindberg D.R."/>
            <person name="Seaver E.C."/>
            <person name="Weisblat D.A."/>
            <person name="Putnam N.H."/>
            <person name="Grigoriev I.V."/>
            <person name="Rokhsar D.S."/>
        </authorList>
    </citation>
    <scope>NUCLEOTIDE SEQUENCE</scope>
</reference>
<dbReference type="HOGENOM" id="CLU_349604_0_0_1"/>
<sequence length="806" mass="89538">MENFIGCLVSLDCGKTLGTYQGQIESIDAVQSTVTLVRLFRNGVPYQLPQVTIRSEDINDLKIIKYADLVNKESNEYSHSHASNLTSMLTATTSITTTIQISSEPAVAPIMAPVQPANSTKIDLPSMFSKTKYFQSLDAAKHDSYYSSMKAPAANKPYNKQHANISSDDFIHEQIFTNQSRRHKTSITPPNNFGRQHYCSELEDSFNNLNKTEDNQRQKMNKSFNPYHQFSLTSTKTTTQSGVTFTSSPNYNTQQQQQNPKMVSNYKGSTKDSHANRNQLLKISNSFTEPYGTHASMHSHKAHESSNQSPSRKPRNTPKRNNSDCFNNCDDNFKDDFDFEKNLALFDKAAVAMEINSAANSAQLTTTMAAAPSGHSNVKQQLLFNASLIPEREPKYKCDENILRGIKTSKRQIYFPDAQQSQPPKQFTYNSTLQQQKHNIQQQQLPVNHLILGEYKTDAELIVPGLSKNFRAKLFTTSSRWGFSLLRLVEAFGRGVCEAVIQYLGGCARFEEKNAHQRPTIVYLVGSRSWQSASALNSARHLANRSANVFVYETSPSLLTSSTATTSLGKKRPSQKRSNSTLTSTSSSTKKKNDSDDRGGGDDNDDDDGADEHDENEAMYAEELELFQMTSGLKIKNSVDFQKLGSVDLIISTLDIEANSDDNNTANLPSAAAATAAATTTSATTSFPSTTTKTASIINIIDITSKKLTLQQQQQLQVKQTNSYAIHWANSSKAPVFSIEPSAMLKETSVPYKRSFFCALPPWFDGLNVGQISLCDPGWPVKIFNEVGLAYNSPFQDKFFVSLHPV</sequence>
<dbReference type="EnsemblMetazoa" id="HelroT192269">
    <property type="protein sequence ID" value="HelroP192269"/>
    <property type="gene ID" value="HelroG192269"/>
</dbReference>
<organism evidence="4 5">
    <name type="scientific">Helobdella robusta</name>
    <name type="common">Californian leech</name>
    <dbReference type="NCBI Taxonomy" id="6412"/>
    <lineage>
        <taxon>Eukaryota</taxon>
        <taxon>Metazoa</taxon>
        <taxon>Spiralia</taxon>
        <taxon>Lophotrochozoa</taxon>
        <taxon>Annelida</taxon>
        <taxon>Clitellata</taxon>
        <taxon>Hirudinea</taxon>
        <taxon>Rhynchobdellida</taxon>
        <taxon>Glossiphoniidae</taxon>
        <taxon>Helobdella</taxon>
    </lineage>
</organism>
<feature type="region of interest" description="Disordered" evidence="1">
    <location>
        <begin position="562"/>
        <end position="612"/>
    </location>
</feature>
<name>T1FTS2_HELRO</name>
<dbReference type="GO" id="GO:0003729">
    <property type="term" value="F:mRNA binding"/>
    <property type="evidence" value="ECO:0000318"/>
    <property type="project" value="GO_Central"/>
</dbReference>
<reference evidence="4" key="3">
    <citation type="submission" date="2015-06" db="UniProtKB">
        <authorList>
            <consortium name="EnsemblMetazoa"/>
        </authorList>
    </citation>
    <scope>IDENTIFICATION</scope>
</reference>
<dbReference type="Proteomes" id="UP000015101">
    <property type="component" value="Unassembled WGS sequence"/>
</dbReference>
<feature type="domain" description="DFDF" evidence="2">
    <location>
        <begin position="325"/>
        <end position="361"/>
    </location>
</feature>
<dbReference type="CDD" id="cd01737">
    <property type="entry name" value="LSm16_N"/>
    <property type="match status" value="1"/>
</dbReference>
<dbReference type="CTD" id="20212219"/>
<feature type="compositionally biased region" description="Polar residues" evidence="1">
    <location>
        <begin position="259"/>
        <end position="268"/>
    </location>
</feature>
<protein>
    <recommendedName>
        <fullName evidence="2">DFDF domain-containing protein</fullName>
    </recommendedName>
</protein>
<dbReference type="PROSITE" id="PS51512">
    <property type="entry name" value="DFDF"/>
    <property type="match status" value="1"/>
</dbReference>
<dbReference type="InParanoid" id="T1FTS2"/>
<dbReference type="SMART" id="SM01199">
    <property type="entry name" value="FDF"/>
    <property type="match status" value="1"/>
</dbReference>
<dbReference type="STRING" id="6412.T1FTS2"/>
<accession>T1FTS2</accession>
<dbReference type="OMA" id="NHQWPKI"/>
<evidence type="ECO:0000313" key="5">
    <source>
        <dbReference type="Proteomes" id="UP000015101"/>
    </source>
</evidence>
<reference evidence="3 5" key="2">
    <citation type="journal article" date="2013" name="Nature">
        <title>Insights into bilaterian evolution from three spiralian genomes.</title>
        <authorList>
            <person name="Simakov O."/>
            <person name="Marletaz F."/>
            <person name="Cho S.J."/>
            <person name="Edsinger-Gonzales E."/>
            <person name="Havlak P."/>
            <person name="Hellsten U."/>
            <person name="Kuo D.H."/>
            <person name="Larsson T."/>
            <person name="Lv J."/>
            <person name="Arendt D."/>
            <person name="Savage R."/>
            <person name="Osoegawa K."/>
            <person name="de Jong P."/>
            <person name="Grimwood J."/>
            <person name="Chapman J.A."/>
            <person name="Shapiro H."/>
            <person name="Aerts A."/>
            <person name="Otillar R.P."/>
            <person name="Terry A.Y."/>
            <person name="Boore J.L."/>
            <person name="Grigoriev I.V."/>
            <person name="Lindberg D.R."/>
            <person name="Seaver E.C."/>
            <person name="Weisblat D.A."/>
            <person name="Putnam N.H."/>
            <person name="Rokhsar D.S."/>
        </authorList>
    </citation>
    <scope>NUCLEOTIDE SEQUENCE</scope>
</reference>
<feature type="compositionally biased region" description="Low complexity" evidence="1">
    <location>
        <begin position="578"/>
        <end position="588"/>
    </location>
</feature>
<gene>
    <name evidence="4" type="primary">20212219</name>
    <name evidence="3" type="ORF">HELRODRAFT_192269</name>
</gene>
<dbReference type="FunCoup" id="T1FTS2">
    <property type="interactions" value="973"/>
</dbReference>
<evidence type="ECO:0000313" key="3">
    <source>
        <dbReference type="EMBL" id="ESO01247.1"/>
    </source>
</evidence>
<dbReference type="FunFam" id="2.30.30.100:FF:000026">
    <property type="entry name" value="Enhancer of mRNA-decapping protein 3"/>
    <property type="match status" value="1"/>
</dbReference>
<proteinExistence type="predicted"/>
<dbReference type="KEGG" id="hro:HELRODRAFT_192269"/>
<evidence type="ECO:0000313" key="4">
    <source>
        <dbReference type="EnsemblMetazoa" id="HelroP192269"/>
    </source>
</evidence>
<dbReference type="InterPro" id="IPR036652">
    <property type="entry name" value="YjeF_N_dom_sf"/>
</dbReference>
<feature type="compositionally biased region" description="Basic and acidic residues" evidence="1">
    <location>
        <begin position="591"/>
        <end position="601"/>
    </location>
</feature>
<dbReference type="GeneID" id="20212219"/>
<dbReference type="InterPro" id="IPR019050">
    <property type="entry name" value="FDF_dom"/>
</dbReference>
<evidence type="ECO:0000256" key="1">
    <source>
        <dbReference type="SAM" id="MobiDB-lite"/>
    </source>
</evidence>
<dbReference type="PANTHER" id="PTHR13612:SF0">
    <property type="entry name" value="ENHANCER OF MRNA-DECAPPING PROTEIN 3"/>
    <property type="match status" value="1"/>
</dbReference>
<dbReference type="EMBL" id="KB096785">
    <property type="protein sequence ID" value="ESO01247.1"/>
    <property type="molecule type" value="Genomic_DNA"/>
</dbReference>
<dbReference type="InterPro" id="IPR025762">
    <property type="entry name" value="DFDF"/>
</dbReference>